<dbReference type="Gene3D" id="3.40.50.300">
    <property type="entry name" value="P-loop containing nucleotide triphosphate hydrolases"/>
    <property type="match status" value="1"/>
</dbReference>
<dbReference type="SUPFAM" id="SSF52540">
    <property type="entry name" value="P-loop containing nucleoside triphosphate hydrolases"/>
    <property type="match status" value="1"/>
</dbReference>
<evidence type="ECO:0000259" key="1">
    <source>
        <dbReference type="Pfam" id="PF01695"/>
    </source>
</evidence>
<evidence type="ECO:0000313" key="3">
    <source>
        <dbReference type="EMBL" id="SEO17071.1"/>
    </source>
</evidence>
<name>A0A1H8MI60_9HYPH</name>
<dbReference type="Pfam" id="PF01695">
    <property type="entry name" value="IstB_IS21"/>
    <property type="match status" value="1"/>
</dbReference>
<protein>
    <submittedName>
        <fullName evidence="3">IstB-like ATP binding protein</fullName>
    </submittedName>
    <submittedName>
        <fullName evidence="2">Transposase</fullName>
    </submittedName>
</protein>
<organism evidence="2 4">
    <name type="scientific">Rhizobium tibeticum</name>
    <dbReference type="NCBI Taxonomy" id="501024"/>
    <lineage>
        <taxon>Bacteria</taxon>
        <taxon>Pseudomonadati</taxon>
        <taxon>Pseudomonadota</taxon>
        <taxon>Alphaproteobacteria</taxon>
        <taxon>Hyphomicrobiales</taxon>
        <taxon>Rhizobiaceae</taxon>
        <taxon>Rhizobium/Agrobacterium group</taxon>
        <taxon>Rhizobium</taxon>
    </lineage>
</organism>
<proteinExistence type="predicted"/>
<reference evidence="2" key="1">
    <citation type="submission" date="2016-10" db="EMBL/GenBank/DDBJ databases">
        <authorList>
            <person name="de Groot N.N."/>
        </authorList>
    </citation>
    <scope>NUCLEOTIDE SEQUENCE [LARGE SCALE GENOMIC DNA]</scope>
    <source>
        <strain evidence="2">CCBAU85039</strain>
    </source>
</reference>
<dbReference type="Proteomes" id="UP000198939">
    <property type="component" value="Unassembled WGS sequence"/>
</dbReference>
<reference evidence="4" key="3">
    <citation type="submission" date="2016-10" db="EMBL/GenBank/DDBJ databases">
        <authorList>
            <person name="Wibberg D."/>
        </authorList>
    </citation>
    <scope>NUCLEOTIDE SEQUENCE [LARGE SCALE GENOMIC DNA]</scope>
</reference>
<dbReference type="InterPro" id="IPR027417">
    <property type="entry name" value="P-loop_NTPase"/>
</dbReference>
<evidence type="ECO:0000313" key="5">
    <source>
        <dbReference type="Proteomes" id="UP000198939"/>
    </source>
</evidence>
<dbReference type="EMBL" id="FNXB01000015">
    <property type="protein sequence ID" value="SEH91804.1"/>
    <property type="molecule type" value="Genomic_DNA"/>
</dbReference>
<accession>A0A1H8MI60</accession>
<gene>
    <name evidence="2" type="ORF">RTCCBAU85039_3051</name>
    <name evidence="3" type="ORF">SAMN05216228_1012194</name>
</gene>
<sequence length="119" mass="13516">MRTRPQEGRLEERLAFLAKPKLLIIDELGYLPFDLNAAHLFFQLVSRRYERGAMLVTSNRSVGEWGTVFGDPVVATAILDRLLHHSHVITIRGDSYRLREKRRSGLLQKPATTLGMGSN</sequence>
<dbReference type="EMBL" id="FOCV01000012">
    <property type="protein sequence ID" value="SEO17071.1"/>
    <property type="molecule type" value="Genomic_DNA"/>
</dbReference>
<dbReference type="InterPro" id="IPR002611">
    <property type="entry name" value="IstB_ATP-bd"/>
</dbReference>
<reference evidence="3 5" key="2">
    <citation type="submission" date="2016-10" db="EMBL/GenBank/DDBJ databases">
        <authorList>
            <person name="Varghese N."/>
            <person name="Submissions S."/>
        </authorList>
    </citation>
    <scope>NUCLEOTIDE SEQUENCE [LARGE SCALE GENOMIC DNA]</scope>
    <source>
        <strain evidence="3 5">CGMCC 1.7071</strain>
    </source>
</reference>
<dbReference type="Proteomes" id="UP000183063">
    <property type="component" value="Unassembled WGS sequence"/>
</dbReference>
<evidence type="ECO:0000313" key="4">
    <source>
        <dbReference type="Proteomes" id="UP000183063"/>
    </source>
</evidence>
<keyword evidence="5" id="KW-1185">Reference proteome</keyword>
<dbReference type="AlphaFoldDB" id="A0A1H8MI60"/>
<evidence type="ECO:0000313" key="2">
    <source>
        <dbReference type="EMBL" id="SEH91804.1"/>
    </source>
</evidence>
<dbReference type="STRING" id="501024.RTCCBAU85039_3051"/>
<feature type="domain" description="IstB-like ATP-binding" evidence="1">
    <location>
        <begin position="4"/>
        <end position="104"/>
    </location>
</feature>
<dbReference type="GO" id="GO:0005524">
    <property type="term" value="F:ATP binding"/>
    <property type="evidence" value="ECO:0007669"/>
    <property type="project" value="InterPro"/>
</dbReference>